<evidence type="ECO:0000259" key="5">
    <source>
        <dbReference type="Pfam" id="PF00182"/>
    </source>
</evidence>
<dbReference type="CDD" id="cd00325">
    <property type="entry name" value="chitinase_GH19"/>
    <property type="match status" value="1"/>
</dbReference>
<name>A0ABM2A109_AEDAL</name>
<feature type="domain" description="Glycoside hydrolase family 19 catalytic" evidence="5">
    <location>
        <begin position="67"/>
        <end position="133"/>
    </location>
</feature>
<dbReference type="Pfam" id="PF00182">
    <property type="entry name" value="Glyco_hydro_19"/>
    <property type="match status" value="1"/>
</dbReference>
<reference evidence="6" key="2">
    <citation type="submission" date="2025-05" db="UniProtKB">
        <authorList>
            <consortium name="EnsemblMetazoa"/>
        </authorList>
    </citation>
    <scope>IDENTIFICATION</scope>
    <source>
        <strain evidence="6">Foshan</strain>
    </source>
</reference>
<proteinExistence type="predicted"/>
<keyword evidence="4" id="KW-0624">Polysaccharide degradation</keyword>
<dbReference type="Gene3D" id="1.10.530.10">
    <property type="match status" value="1"/>
</dbReference>
<organism evidence="6 7">
    <name type="scientific">Aedes albopictus</name>
    <name type="common">Asian tiger mosquito</name>
    <name type="synonym">Stegomyia albopicta</name>
    <dbReference type="NCBI Taxonomy" id="7160"/>
    <lineage>
        <taxon>Eukaryota</taxon>
        <taxon>Metazoa</taxon>
        <taxon>Ecdysozoa</taxon>
        <taxon>Arthropoda</taxon>
        <taxon>Hexapoda</taxon>
        <taxon>Insecta</taxon>
        <taxon>Pterygota</taxon>
        <taxon>Neoptera</taxon>
        <taxon>Endopterygota</taxon>
        <taxon>Diptera</taxon>
        <taxon>Nematocera</taxon>
        <taxon>Culicoidea</taxon>
        <taxon>Culicidae</taxon>
        <taxon>Culicinae</taxon>
        <taxon>Aedini</taxon>
        <taxon>Aedes</taxon>
        <taxon>Stegomyia</taxon>
    </lineage>
</organism>
<dbReference type="Gene3D" id="3.30.20.10">
    <property type="entry name" value="Endochitinase, domain 2"/>
    <property type="match status" value="1"/>
</dbReference>
<keyword evidence="2" id="KW-0119">Carbohydrate metabolism</keyword>
<reference evidence="7" key="1">
    <citation type="journal article" date="2015" name="Proc. Natl. Acad. Sci. U.S.A.">
        <title>Genome sequence of the Asian Tiger mosquito, Aedes albopictus, reveals insights into its biology, genetics, and evolution.</title>
        <authorList>
            <person name="Chen X.G."/>
            <person name="Jiang X."/>
            <person name="Gu J."/>
            <person name="Xu M."/>
            <person name="Wu Y."/>
            <person name="Deng Y."/>
            <person name="Zhang C."/>
            <person name="Bonizzoni M."/>
            <person name="Dermauw W."/>
            <person name="Vontas J."/>
            <person name="Armbruster P."/>
            <person name="Huang X."/>
            <person name="Yang Y."/>
            <person name="Zhang H."/>
            <person name="He W."/>
            <person name="Peng H."/>
            <person name="Liu Y."/>
            <person name="Wu K."/>
            <person name="Chen J."/>
            <person name="Lirakis M."/>
            <person name="Topalis P."/>
            <person name="Van Leeuwen T."/>
            <person name="Hall A.B."/>
            <person name="Jiang X."/>
            <person name="Thorpe C."/>
            <person name="Mueller R.L."/>
            <person name="Sun C."/>
            <person name="Waterhouse R.M."/>
            <person name="Yan G."/>
            <person name="Tu Z.J."/>
            <person name="Fang X."/>
            <person name="James A.A."/>
        </authorList>
    </citation>
    <scope>NUCLEOTIDE SEQUENCE [LARGE SCALE GENOMIC DNA]</scope>
    <source>
        <strain evidence="7">Foshan</strain>
    </source>
</reference>
<dbReference type="PANTHER" id="PTHR22595:SF197">
    <property type="entry name" value="CHITINASE FAMILY PROTEIN"/>
    <property type="match status" value="1"/>
</dbReference>
<dbReference type="EnsemblMetazoa" id="AALFPA23_023438.R34880">
    <property type="protein sequence ID" value="AALFPA23_023438.P34880"/>
    <property type="gene ID" value="AALFPA23_023438"/>
</dbReference>
<evidence type="ECO:0000256" key="2">
    <source>
        <dbReference type="ARBA" id="ARBA00023277"/>
    </source>
</evidence>
<protein>
    <recommendedName>
        <fullName evidence="5">Glycoside hydrolase family 19 catalytic domain-containing protein</fullName>
    </recommendedName>
</protein>
<dbReference type="Proteomes" id="UP000069940">
    <property type="component" value="Unassembled WGS sequence"/>
</dbReference>
<sequence length="179" mass="19337">MVTTGQLNSALSACGYGPVDTSVANVIVNQINNMTGSINEAAMFLAQLIHESGGFQHRREINGPALSYAPYYGRGYIQLTHDYNYRAASMALFGDERLINNPDMVSDSVEMSMRVSVWFWEARVRPEGGPSSNNFGLTTKAINGGLEPPGSDLARRRFSLYVQVANALGVSNINVPSGG</sequence>
<dbReference type="RefSeq" id="XP_019546625.3">
    <property type="nucleotide sequence ID" value="XM_019691080.3"/>
</dbReference>
<keyword evidence="7" id="KW-1185">Reference proteome</keyword>
<evidence type="ECO:0000256" key="4">
    <source>
        <dbReference type="ARBA" id="ARBA00023326"/>
    </source>
</evidence>
<dbReference type="InterPro" id="IPR023346">
    <property type="entry name" value="Lysozyme-like_dom_sf"/>
</dbReference>
<evidence type="ECO:0000313" key="6">
    <source>
        <dbReference type="EnsemblMetazoa" id="AALFPA23_023438.P34880"/>
    </source>
</evidence>
<evidence type="ECO:0000256" key="1">
    <source>
        <dbReference type="ARBA" id="ARBA00022801"/>
    </source>
</evidence>
<dbReference type="SUPFAM" id="SSF53955">
    <property type="entry name" value="Lysozyme-like"/>
    <property type="match status" value="1"/>
</dbReference>
<dbReference type="InterPro" id="IPR000726">
    <property type="entry name" value="Glyco_hydro_19_cat"/>
</dbReference>
<evidence type="ECO:0000256" key="3">
    <source>
        <dbReference type="ARBA" id="ARBA00023295"/>
    </source>
</evidence>
<keyword evidence="1" id="KW-0378">Hydrolase</keyword>
<keyword evidence="3" id="KW-0326">Glycosidase</keyword>
<accession>A0ABM2A109</accession>
<dbReference type="PANTHER" id="PTHR22595">
    <property type="entry name" value="CHITINASE-RELATED"/>
    <property type="match status" value="1"/>
</dbReference>
<dbReference type="GeneID" id="109416959"/>
<evidence type="ECO:0000313" key="7">
    <source>
        <dbReference type="Proteomes" id="UP000069940"/>
    </source>
</evidence>